<reference evidence="1 2" key="1">
    <citation type="submission" date="2011-04" db="EMBL/GenBank/DDBJ databases">
        <authorList>
            <person name="Muzny D."/>
            <person name="Qin X."/>
            <person name="Deng J."/>
            <person name="Jiang H."/>
            <person name="Liu Y."/>
            <person name="Qu J."/>
            <person name="Song X.-Z."/>
            <person name="Zhang L."/>
            <person name="Thornton R."/>
            <person name="Coyle M."/>
            <person name="Francisco L."/>
            <person name="Jackson L."/>
            <person name="Javaid M."/>
            <person name="Korchina V."/>
            <person name="Kovar C."/>
            <person name="Mata R."/>
            <person name="Mathew T."/>
            <person name="Ngo R."/>
            <person name="Nguyen L."/>
            <person name="Nguyen N."/>
            <person name="Okwuonu G."/>
            <person name="Ongeri F."/>
            <person name="Pham C."/>
            <person name="Simmons D."/>
            <person name="Wilczek-Boney K."/>
            <person name="Hale W."/>
            <person name="Jakkamsetti A."/>
            <person name="Pham P."/>
            <person name="Ruth R."/>
            <person name="San Lucas F."/>
            <person name="Warren J."/>
            <person name="Zhang J."/>
            <person name="Zhao Z."/>
            <person name="Zhou C."/>
            <person name="Zhu D."/>
            <person name="Lee S."/>
            <person name="Bess C."/>
            <person name="Blankenburg K."/>
            <person name="Forbes L."/>
            <person name="Fu Q."/>
            <person name="Gubbala S."/>
            <person name="Hirani K."/>
            <person name="Jayaseelan J.C."/>
            <person name="Lara F."/>
            <person name="Munidasa M."/>
            <person name="Palculict T."/>
            <person name="Patil S."/>
            <person name="Pu L.-L."/>
            <person name="Saada N."/>
            <person name="Tang L."/>
            <person name="Weissenberger G."/>
            <person name="Zhu Y."/>
            <person name="Hemphill L."/>
            <person name="Shang Y."/>
            <person name="Youmans B."/>
            <person name="Ayvaz T."/>
            <person name="Ross M."/>
            <person name="Santibanez J."/>
            <person name="Aqrawi P."/>
            <person name="Gross S."/>
            <person name="Joshi V."/>
            <person name="Fowler G."/>
            <person name="Nazareth L."/>
            <person name="Reid J."/>
            <person name="Worley K."/>
            <person name="Petrosino J."/>
            <person name="Highlander S."/>
            <person name="Gibbs R."/>
        </authorList>
    </citation>
    <scope>NUCLEOTIDE SEQUENCE [LARGE SCALE GENOMIC DNA]</scope>
    <source>
        <strain evidence="1 2">2681</strain>
    </source>
</reference>
<proteinExistence type="predicted"/>
<name>F9DQ48_9BACL</name>
<dbReference type="Proteomes" id="UP000005316">
    <property type="component" value="Unassembled WGS sequence"/>
</dbReference>
<dbReference type="OrthoDB" id="9793236at2"/>
<comment type="caution">
    <text evidence="1">The sequence shown here is derived from an EMBL/GenBank/DDBJ whole genome shotgun (WGS) entry which is preliminary data.</text>
</comment>
<evidence type="ECO:0000313" key="1">
    <source>
        <dbReference type="EMBL" id="EGQ27071.1"/>
    </source>
</evidence>
<dbReference type="EMBL" id="AFPZ01000021">
    <property type="protein sequence ID" value="EGQ27071.1"/>
    <property type="molecule type" value="Genomic_DNA"/>
</dbReference>
<organism evidence="1 2">
    <name type="scientific">Sporosarcina newyorkensis 2681</name>
    <dbReference type="NCBI Taxonomy" id="1027292"/>
    <lineage>
        <taxon>Bacteria</taxon>
        <taxon>Bacillati</taxon>
        <taxon>Bacillota</taxon>
        <taxon>Bacilli</taxon>
        <taxon>Bacillales</taxon>
        <taxon>Caryophanaceae</taxon>
        <taxon>Sporosarcina</taxon>
    </lineage>
</organism>
<sequence>MNPLISKFTYKLLGNETLGLRKCISCNLYERRRSWLNYFSIITDVQQLRGLDFWIRKQLYNTHFKKTGKRLKAIELSQYQLPRFERLYYQMKKNKTEEFCSCEILTRDFQREVLVDDLFKYS</sequence>
<evidence type="ECO:0000313" key="2">
    <source>
        <dbReference type="Proteomes" id="UP000005316"/>
    </source>
</evidence>
<gene>
    <name evidence="1" type="ORF">HMPREF9372_0928</name>
</gene>
<protein>
    <submittedName>
        <fullName evidence="1">Uncharacterized protein</fullName>
    </submittedName>
</protein>
<dbReference type="AlphaFoldDB" id="F9DQ48"/>
<accession>F9DQ48</accession>
<dbReference type="HOGENOM" id="CLU_2025297_0_0_9"/>
<dbReference type="RefSeq" id="WP_009765795.1">
    <property type="nucleotide sequence ID" value="NZ_GL982997.1"/>
</dbReference>